<gene>
    <name evidence="1" type="ORF">HUG17_0556</name>
</gene>
<comment type="caution">
    <text evidence="1">The sequence shown here is derived from an EMBL/GenBank/DDBJ whole genome shotgun (WGS) entry which is preliminary data.</text>
</comment>
<dbReference type="Proteomes" id="UP000828236">
    <property type="component" value="Unassembled WGS sequence"/>
</dbReference>
<dbReference type="AlphaFoldDB" id="A0A9D4P6K2"/>
<sequence length="78" mass="8946">MSIEHLGKVILVLKHNIILKLQNVLQNWFHQRSIPNKTELLTPLYELSKKDSGLQLTACRTAFNKVIEVLSSDLVLHL</sequence>
<reference evidence="1" key="1">
    <citation type="submission" date="2020-06" db="EMBL/GenBank/DDBJ databases">
        <authorList>
            <person name="Ji K."/>
            <person name="Li J."/>
        </authorList>
    </citation>
    <scope>NUCLEOTIDE SEQUENCE</scope>
    <source>
        <strain evidence="1">JKM2019</strain>
        <tissue evidence="1">Whole body</tissue>
    </source>
</reference>
<evidence type="ECO:0000313" key="1">
    <source>
        <dbReference type="EMBL" id="KAH7645018.1"/>
    </source>
</evidence>
<accession>A0A9D4P6K2</accession>
<reference evidence="1" key="2">
    <citation type="journal article" date="2021" name="World Allergy Organ. J.">
        <title>Chromosome-level assembly of Dermatophagoides farinae genome and transcriptome reveals two novel allergens Der f 37 and Der f 39.</title>
        <authorList>
            <person name="Chen J."/>
            <person name="Cai Z."/>
            <person name="Fan D."/>
            <person name="Hu J."/>
            <person name="Hou Y."/>
            <person name="He Y."/>
            <person name="Zhang Z."/>
            <person name="Zhao Z."/>
            <person name="Gao P."/>
            <person name="Hu W."/>
            <person name="Sun J."/>
            <person name="Li J."/>
            <person name="Ji K."/>
        </authorList>
    </citation>
    <scope>NUCLEOTIDE SEQUENCE</scope>
    <source>
        <strain evidence="1">JKM2019</strain>
    </source>
</reference>
<organism evidence="1">
    <name type="scientific">Dermatophagoides farinae</name>
    <name type="common">American house dust mite</name>
    <dbReference type="NCBI Taxonomy" id="6954"/>
    <lineage>
        <taxon>Eukaryota</taxon>
        <taxon>Metazoa</taxon>
        <taxon>Ecdysozoa</taxon>
        <taxon>Arthropoda</taxon>
        <taxon>Chelicerata</taxon>
        <taxon>Arachnida</taxon>
        <taxon>Acari</taxon>
        <taxon>Acariformes</taxon>
        <taxon>Sarcoptiformes</taxon>
        <taxon>Astigmata</taxon>
        <taxon>Psoroptidia</taxon>
        <taxon>Analgoidea</taxon>
        <taxon>Pyroglyphidae</taxon>
        <taxon>Dermatophagoidinae</taxon>
        <taxon>Dermatophagoides</taxon>
    </lineage>
</organism>
<protein>
    <submittedName>
        <fullName evidence="1">Uncharacterized protein</fullName>
    </submittedName>
</protein>
<name>A0A9D4P6K2_DERFA</name>
<proteinExistence type="predicted"/>
<dbReference type="EMBL" id="SDOV01000001">
    <property type="protein sequence ID" value="KAH7645018.1"/>
    <property type="molecule type" value="Genomic_DNA"/>
</dbReference>